<organism evidence="1 2">
    <name type="scientific">Absidia repens</name>
    <dbReference type="NCBI Taxonomy" id="90262"/>
    <lineage>
        <taxon>Eukaryota</taxon>
        <taxon>Fungi</taxon>
        <taxon>Fungi incertae sedis</taxon>
        <taxon>Mucoromycota</taxon>
        <taxon>Mucoromycotina</taxon>
        <taxon>Mucoromycetes</taxon>
        <taxon>Mucorales</taxon>
        <taxon>Cunninghamellaceae</taxon>
        <taxon>Absidia</taxon>
    </lineage>
</organism>
<evidence type="ECO:0000313" key="2">
    <source>
        <dbReference type="Proteomes" id="UP000193560"/>
    </source>
</evidence>
<dbReference type="EMBL" id="MCGE01000003">
    <property type="protein sequence ID" value="ORZ23016.1"/>
    <property type="molecule type" value="Genomic_DNA"/>
</dbReference>
<comment type="caution">
    <text evidence="1">The sequence shown here is derived from an EMBL/GenBank/DDBJ whole genome shotgun (WGS) entry which is preliminary data.</text>
</comment>
<gene>
    <name evidence="1" type="ORF">BCR42DRAFT_127551</name>
</gene>
<reference evidence="1 2" key="1">
    <citation type="submission" date="2016-07" db="EMBL/GenBank/DDBJ databases">
        <title>Pervasive Adenine N6-methylation of Active Genes in Fungi.</title>
        <authorList>
            <consortium name="DOE Joint Genome Institute"/>
            <person name="Mondo S.J."/>
            <person name="Dannebaum R.O."/>
            <person name="Kuo R.C."/>
            <person name="Labutti K."/>
            <person name="Haridas S."/>
            <person name="Kuo A."/>
            <person name="Salamov A."/>
            <person name="Ahrendt S.R."/>
            <person name="Lipzen A."/>
            <person name="Sullivan W."/>
            <person name="Andreopoulos W.B."/>
            <person name="Clum A."/>
            <person name="Lindquist E."/>
            <person name="Daum C."/>
            <person name="Ramamoorthy G.K."/>
            <person name="Gryganskyi A."/>
            <person name="Culley D."/>
            <person name="Magnuson J.K."/>
            <person name="James T.Y."/>
            <person name="O'Malley M.A."/>
            <person name="Stajich J.E."/>
            <person name="Spatafora J.W."/>
            <person name="Visel A."/>
            <person name="Grigoriev I.V."/>
        </authorList>
    </citation>
    <scope>NUCLEOTIDE SEQUENCE [LARGE SCALE GENOMIC DNA]</scope>
    <source>
        <strain evidence="1 2">NRRL 1336</strain>
    </source>
</reference>
<dbReference type="AlphaFoldDB" id="A0A1X2IVC9"/>
<dbReference type="Proteomes" id="UP000193560">
    <property type="component" value="Unassembled WGS sequence"/>
</dbReference>
<keyword evidence="2" id="KW-1185">Reference proteome</keyword>
<accession>A0A1X2IVC9</accession>
<sequence>MAYPRDTNTCLWRMDSDSIGNAKKILQQVASLLEKSRSAEIFGEAVSYSTRPWVLLFCPAIEALETAIHEEFATRNNPKLLESIRICCVQDMYELRKVLACIHLPPGPESKNDIISWMMQEKFGQPPILMCVVDLLDILLATDRSYDQELPISERHLYVRYAQLADTLSLLVETCAYFNNYGRKTWENAFGVDIPLTPTALLVTDNGYLATRPEIDNQQELEQLGVKTRVLESLYRIIVHYLGVVI</sequence>
<evidence type="ECO:0000313" key="1">
    <source>
        <dbReference type="EMBL" id="ORZ23016.1"/>
    </source>
</evidence>
<proteinExistence type="predicted"/>
<dbReference type="OrthoDB" id="2378114at2759"/>
<name>A0A1X2IVC9_9FUNG</name>
<protein>
    <submittedName>
        <fullName evidence="1">Uncharacterized protein</fullName>
    </submittedName>
</protein>